<dbReference type="Proteomes" id="UP001251217">
    <property type="component" value="Unassembled WGS sequence"/>
</dbReference>
<dbReference type="PANTHER" id="PTHR46438">
    <property type="entry name" value="ALPHA/BETA-HYDROLASES SUPERFAMILY PROTEIN"/>
    <property type="match status" value="1"/>
</dbReference>
<evidence type="ECO:0000259" key="1">
    <source>
        <dbReference type="Pfam" id="PF12697"/>
    </source>
</evidence>
<gene>
    <name evidence="2" type="ORF">J2W56_006698</name>
</gene>
<dbReference type="Pfam" id="PF12697">
    <property type="entry name" value="Abhydrolase_6"/>
    <property type="match status" value="1"/>
</dbReference>
<evidence type="ECO:0000313" key="2">
    <source>
        <dbReference type="EMBL" id="MDR7172932.1"/>
    </source>
</evidence>
<dbReference type="PANTHER" id="PTHR46438:SF11">
    <property type="entry name" value="LIPASE-RELATED"/>
    <property type="match status" value="1"/>
</dbReference>
<organism evidence="2 3">
    <name type="scientific">Nocardia kruczakiae</name>
    <dbReference type="NCBI Taxonomy" id="261477"/>
    <lineage>
        <taxon>Bacteria</taxon>
        <taxon>Bacillati</taxon>
        <taxon>Actinomycetota</taxon>
        <taxon>Actinomycetes</taxon>
        <taxon>Mycobacteriales</taxon>
        <taxon>Nocardiaceae</taxon>
        <taxon>Nocardia</taxon>
    </lineage>
</organism>
<dbReference type="SUPFAM" id="SSF53474">
    <property type="entry name" value="alpha/beta-Hydrolases"/>
    <property type="match status" value="1"/>
</dbReference>
<dbReference type="Gene3D" id="3.40.50.1820">
    <property type="entry name" value="alpha/beta hydrolase"/>
    <property type="match status" value="1"/>
</dbReference>
<reference evidence="2 3" key="1">
    <citation type="submission" date="2023-07" db="EMBL/GenBank/DDBJ databases">
        <title>Sorghum-associated microbial communities from plants grown in Nebraska, USA.</title>
        <authorList>
            <person name="Schachtman D."/>
        </authorList>
    </citation>
    <scope>NUCLEOTIDE SEQUENCE [LARGE SCALE GENOMIC DNA]</scope>
    <source>
        <strain evidence="2 3">4272</strain>
    </source>
</reference>
<name>A0ABU1XSH1_9NOCA</name>
<dbReference type="InterPro" id="IPR029058">
    <property type="entry name" value="AB_hydrolase_fold"/>
</dbReference>
<dbReference type="EMBL" id="JAVDWW010000016">
    <property type="protein sequence ID" value="MDR7172932.1"/>
    <property type="molecule type" value="Genomic_DNA"/>
</dbReference>
<evidence type="ECO:0000313" key="3">
    <source>
        <dbReference type="Proteomes" id="UP001251217"/>
    </source>
</evidence>
<sequence length="269" mass="29208">MTTATANGPVATTESTVTDDGRTLRFWEAGSGEPIVLLHRGSGPLWSRTHDLLSQTNRVIILEMPGFGASDSIEQGTTAEYAAVVHRAARKIAGKAYHLVGNSFGGLIAAWIAVQFPGDIDSVVLLAPSIFMPEGLQIVPTTEVFDVITEAEKAHPERHYPQPLADELKVKHLQVLERFLVPEDPSLLSGMAGLTVPTLVAIGTEDRVIPPALGRKYPEINAAIFLSFVYDAGHALDGDRPESVASLLQTFTTYKLDFLIERRRTLLCP</sequence>
<dbReference type="InterPro" id="IPR000073">
    <property type="entry name" value="AB_hydrolase_1"/>
</dbReference>
<dbReference type="PRINTS" id="PR00111">
    <property type="entry name" value="ABHYDROLASE"/>
</dbReference>
<protein>
    <submittedName>
        <fullName evidence="2">Pimeloyl-ACP methyl ester carboxylesterase</fullName>
    </submittedName>
</protein>
<accession>A0ABU1XSH1</accession>
<dbReference type="RefSeq" id="WP_310408289.1">
    <property type="nucleotide sequence ID" value="NZ_JAVDWW010000016.1"/>
</dbReference>
<proteinExistence type="predicted"/>
<comment type="caution">
    <text evidence="2">The sequence shown here is derived from an EMBL/GenBank/DDBJ whole genome shotgun (WGS) entry which is preliminary data.</text>
</comment>
<keyword evidence="3" id="KW-1185">Reference proteome</keyword>
<feature type="domain" description="AB hydrolase-1" evidence="1">
    <location>
        <begin position="35"/>
        <end position="246"/>
    </location>
</feature>